<dbReference type="PROSITE" id="PS50222">
    <property type="entry name" value="EF_HAND_2"/>
    <property type="match status" value="1"/>
</dbReference>
<feature type="region of interest" description="Disordered" evidence="1">
    <location>
        <begin position="103"/>
        <end position="163"/>
    </location>
</feature>
<feature type="compositionally biased region" description="Gly residues" evidence="1">
    <location>
        <begin position="103"/>
        <end position="120"/>
    </location>
</feature>
<dbReference type="InterPro" id="IPR002048">
    <property type="entry name" value="EF_hand_dom"/>
</dbReference>
<evidence type="ECO:0000259" key="2">
    <source>
        <dbReference type="PROSITE" id="PS50222"/>
    </source>
</evidence>
<dbReference type="InterPro" id="IPR018247">
    <property type="entry name" value="EF_Hand_1_Ca_BS"/>
</dbReference>
<dbReference type="EMBL" id="DMAN01000291">
    <property type="protein sequence ID" value="HAE28067.1"/>
    <property type="molecule type" value="Genomic_DNA"/>
</dbReference>
<reference evidence="3 4" key="1">
    <citation type="journal article" date="2018" name="Nat. Biotechnol.">
        <title>A standardized bacterial taxonomy based on genome phylogeny substantially revises the tree of life.</title>
        <authorList>
            <person name="Parks D.H."/>
            <person name="Chuvochina M."/>
            <person name="Waite D.W."/>
            <person name="Rinke C."/>
            <person name="Skarshewski A."/>
            <person name="Chaumeil P.A."/>
            <person name="Hugenholtz P."/>
        </authorList>
    </citation>
    <scope>NUCLEOTIDE SEQUENCE [LARGE SCALE GENOMIC DNA]</scope>
    <source>
        <strain evidence="3">UBA8733</strain>
    </source>
</reference>
<dbReference type="AlphaFoldDB" id="A0A3B9H046"/>
<dbReference type="Pfam" id="PF13202">
    <property type="entry name" value="EF-hand_5"/>
    <property type="match status" value="2"/>
</dbReference>
<evidence type="ECO:0000313" key="3">
    <source>
        <dbReference type="EMBL" id="HAE28067.1"/>
    </source>
</evidence>
<feature type="domain" description="EF-hand" evidence="2">
    <location>
        <begin position="163"/>
        <end position="198"/>
    </location>
</feature>
<sequence length="291" mass="32220">MFPHLINQGAGISRGRPVQALRPDAGRYVPRTHLREISTPVRLLSACCGIPAPAWEGKAAAVGSRPVQHEEAEMLKLKFLGAAAILVGAVAMSGLAVAQGGNRPGGGGQGGSGPGAGMGSMAGDMDRDMDRDRLRVMDPASGRDKLQDRDRDRDMMRDPDRDRRYLGTQDRLHKFDRDGDSRVNRAEFEDWHRDMFGQMDTDGNGLTLEEYHAARFGPGPYSNANPERQALMRQQANLRKTERYRVMDGNGDGIVSREEYMRFGEHSWLEADTNDDGTLSWGELQSYNRGM</sequence>
<dbReference type="PROSITE" id="PS00018">
    <property type="entry name" value="EF_HAND_1"/>
    <property type="match status" value="1"/>
</dbReference>
<dbReference type="SUPFAM" id="SSF47473">
    <property type="entry name" value="EF-hand"/>
    <property type="match status" value="1"/>
</dbReference>
<gene>
    <name evidence="3" type="ORF">DCG58_12960</name>
</gene>
<accession>A0A3B9H046</accession>
<proteinExistence type="predicted"/>
<evidence type="ECO:0000313" key="4">
    <source>
        <dbReference type="Proteomes" id="UP000259610"/>
    </source>
</evidence>
<dbReference type="Gene3D" id="1.10.238.10">
    <property type="entry name" value="EF-hand"/>
    <property type="match status" value="2"/>
</dbReference>
<dbReference type="GO" id="GO:0005509">
    <property type="term" value="F:calcium ion binding"/>
    <property type="evidence" value="ECO:0007669"/>
    <property type="project" value="InterPro"/>
</dbReference>
<evidence type="ECO:0000256" key="1">
    <source>
        <dbReference type="SAM" id="MobiDB-lite"/>
    </source>
</evidence>
<name>A0A3B9H046_9PROT</name>
<protein>
    <recommendedName>
        <fullName evidence="2">EF-hand domain-containing protein</fullName>
    </recommendedName>
</protein>
<organism evidence="3 4">
    <name type="scientific">Hyphomonas adhaerens</name>
    <dbReference type="NCBI Taxonomy" id="81029"/>
    <lineage>
        <taxon>Bacteria</taxon>
        <taxon>Pseudomonadati</taxon>
        <taxon>Pseudomonadota</taxon>
        <taxon>Alphaproteobacteria</taxon>
        <taxon>Hyphomonadales</taxon>
        <taxon>Hyphomonadaceae</taxon>
        <taxon>Hyphomonas</taxon>
    </lineage>
</organism>
<dbReference type="Proteomes" id="UP000259610">
    <property type="component" value="Unassembled WGS sequence"/>
</dbReference>
<dbReference type="InterPro" id="IPR011992">
    <property type="entry name" value="EF-hand-dom_pair"/>
</dbReference>
<feature type="compositionally biased region" description="Basic and acidic residues" evidence="1">
    <location>
        <begin position="124"/>
        <end position="163"/>
    </location>
</feature>
<comment type="caution">
    <text evidence="3">The sequence shown here is derived from an EMBL/GenBank/DDBJ whole genome shotgun (WGS) entry which is preliminary data.</text>
</comment>